<sequence length="251" mass="26342">MTTPRARLLAVLAALLLIATPACAEEVATNPLDELLIAIDATRAVPTGRYSTTSPRQSALGEYDADGVRLMAAACPDIQPPCPEIRLIGRLAYVRSSSLPAIGASTGWLTVPLDELGPLENRSPGLADEVAALGGAPPPGIGPTLAALRTSRRAPRMDTGPLRAELDLTDLDRLSPRDQDAVVAWAALWARRGGERNVTADVSITSDGHVEMVVFDPDGDTPAGPMTVKLFDLGAPIEVTTPSITESTPLR</sequence>
<gene>
    <name evidence="2" type="ORF">IPN02_05175</name>
</gene>
<evidence type="ECO:0000313" key="2">
    <source>
        <dbReference type="EMBL" id="MBK9296251.1"/>
    </source>
</evidence>
<accession>A0A936NAT6</accession>
<feature type="chain" id="PRO_5037174589" description="LppX_LprAFG lipoprotein" evidence="1">
    <location>
        <begin position="25"/>
        <end position="251"/>
    </location>
</feature>
<protein>
    <recommendedName>
        <fullName evidence="4">LppX_LprAFG lipoprotein</fullName>
    </recommendedName>
</protein>
<evidence type="ECO:0000313" key="3">
    <source>
        <dbReference type="Proteomes" id="UP000727993"/>
    </source>
</evidence>
<keyword evidence="1" id="KW-0732">Signal</keyword>
<dbReference type="EMBL" id="JADJZA010000001">
    <property type="protein sequence ID" value="MBK9296251.1"/>
    <property type="molecule type" value="Genomic_DNA"/>
</dbReference>
<organism evidence="2 3">
    <name type="scientific">Candidatus Neomicrothrix subdominans</name>
    <dbReference type="NCBI Taxonomy" id="2954438"/>
    <lineage>
        <taxon>Bacteria</taxon>
        <taxon>Bacillati</taxon>
        <taxon>Actinomycetota</taxon>
        <taxon>Acidimicrobiia</taxon>
        <taxon>Acidimicrobiales</taxon>
        <taxon>Microthrixaceae</taxon>
        <taxon>Candidatus Neomicrothrix</taxon>
    </lineage>
</organism>
<dbReference type="AlphaFoldDB" id="A0A936NAT6"/>
<proteinExistence type="predicted"/>
<comment type="caution">
    <text evidence="2">The sequence shown here is derived from an EMBL/GenBank/DDBJ whole genome shotgun (WGS) entry which is preliminary data.</text>
</comment>
<feature type="signal peptide" evidence="1">
    <location>
        <begin position="1"/>
        <end position="24"/>
    </location>
</feature>
<reference evidence="2 3" key="1">
    <citation type="submission" date="2020-10" db="EMBL/GenBank/DDBJ databases">
        <title>Connecting structure to function with the recovery of over 1000 high-quality activated sludge metagenome-assembled genomes encoding full-length rRNA genes using long-read sequencing.</title>
        <authorList>
            <person name="Singleton C.M."/>
            <person name="Petriglieri F."/>
            <person name="Kristensen J.M."/>
            <person name="Kirkegaard R.H."/>
            <person name="Michaelsen T.Y."/>
            <person name="Andersen M.H."/>
            <person name="Karst S.M."/>
            <person name="Dueholm M.S."/>
            <person name="Nielsen P.H."/>
            <person name="Albertsen M."/>
        </authorList>
    </citation>
    <scope>NUCLEOTIDE SEQUENCE [LARGE SCALE GENOMIC DNA]</scope>
    <source>
        <strain evidence="2">Lyne_18-Q3-R50-59_MAXAC.006</strain>
    </source>
</reference>
<name>A0A936NAT6_9ACTN</name>
<evidence type="ECO:0008006" key="4">
    <source>
        <dbReference type="Google" id="ProtNLM"/>
    </source>
</evidence>
<dbReference type="Proteomes" id="UP000727993">
    <property type="component" value="Unassembled WGS sequence"/>
</dbReference>
<evidence type="ECO:0000256" key="1">
    <source>
        <dbReference type="SAM" id="SignalP"/>
    </source>
</evidence>